<reference evidence="1 2" key="1">
    <citation type="journal article" date="2021" name="Appl. Microbiol. Biotechnol.">
        <title>Biotechnological applications of marine bacteria in bioremediation of environments polluted with hydrocarbons and plastics.</title>
        <authorList>
            <person name="Muriel-Millan L.F."/>
            <person name="Millan-Lopez S."/>
            <person name="Pardo-Lopez L."/>
        </authorList>
    </citation>
    <scope>NUCLEOTIDE SEQUENCE [LARGE SCALE GENOMIC DNA]</scope>
    <source>
        <strain evidence="1 2">GOM4</strain>
    </source>
</reference>
<sequence>MVDDLSSPGPAMHVHASKPNPISLLVVDDYPPGLMLLMQQFILFGYRVSAVSGGEDAFKQWVGGEFDAVITDSRMPDVDGSALTCSIRQYEKQASVSPCLIIGFTANAVAEERERCLSAGMDECFFKPMDLAELDRYIKARLLGPSPGSQPAGQDDDGGLGVLVRQLERLAVPDPSTMPLLVRVLRETTQADINQLEQLAAKRDFVGLAELAHRIRGAAGIIGLEEVVSACYVLEIACDESSSGDAVCRGVERLQGLMRDLSTALDEVVPVDRPKA</sequence>
<name>A0ACC5VFG3_STUCH</name>
<dbReference type="Proteomes" id="UP000782475">
    <property type="component" value="Unassembled WGS sequence"/>
</dbReference>
<comment type="caution">
    <text evidence="1">The sequence shown here is derived from an EMBL/GenBank/DDBJ whole genome shotgun (WGS) entry which is preliminary data.</text>
</comment>
<gene>
    <name evidence="1" type="ORF">KJJ99_05815</name>
</gene>
<proteinExistence type="predicted"/>
<accession>A0ACC5VFG3</accession>
<keyword evidence="2" id="KW-1185">Reference proteome</keyword>
<evidence type="ECO:0000313" key="1">
    <source>
        <dbReference type="EMBL" id="MBX7271311.1"/>
    </source>
</evidence>
<organism evidence="1 2">
    <name type="scientific">Stutzerimonas chloritidismutans</name>
    <name type="common">Pseudomonas chloritidismutans</name>
    <dbReference type="NCBI Taxonomy" id="203192"/>
    <lineage>
        <taxon>Bacteria</taxon>
        <taxon>Pseudomonadati</taxon>
        <taxon>Pseudomonadota</taxon>
        <taxon>Gammaproteobacteria</taxon>
        <taxon>Pseudomonadales</taxon>
        <taxon>Pseudomonadaceae</taxon>
        <taxon>Stutzerimonas</taxon>
    </lineage>
</organism>
<protein>
    <submittedName>
        <fullName evidence="1">Response regulator</fullName>
    </submittedName>
</protein>
<evidence type="ECO:0000313" key="2">
    <source>
        <dbReference type="Proteomes" id="UP000782475"/>
    </source>
</evidence>
<dbReference type="EMBL" id="JAHHFP010000011">
    <property type="protein sequence ID" value="MBX7271311.1"/>
    <property type="molecule type" value="Genomic_DNA"/>
</dbReference>